<dbReference type="PIRSF" id="PIRSF000350">
    <property type="entry name" value="Mercury_reductase_MerA"/>
    <property type="match status" value="1"/>
</dbReference>
<dbReference type="InterPro" id="IPR012999">
    <property type="entry name" value="Pyr_OxRdtase_I_AS"/>
</dbReference>
<feature type="binding site" evidence="9">
    <location>
        <position position="277"/>
    </location>
    <ligand>
        <name>NAD(+)</name>
        <dbReference type="ChEBI" id="CHEBI:57540"/>
    </ligand>
</feature>
<keyword evidence="7 11" id="KW-0676">Redox-active center</keyword>
<evidence type="ECO:0000313" key="15">
    <source>
        <dbReference type="Proteomes" id="UP000469215"/>
    </source>
</evidence>
<evidence type="ECO:0000313" key="14">
    <source>
        <dbReference type="EMBL" id="MYM18986.1"/>
    </source>
</evidence>
<keyword evidence="6" id="KW-1015">Disulfide bond</keyword>
<feature type="domain" description="FAD/NAD(P)-binding" evidence="13">
    <location>
        <begin position="4"/>
        <end position="337"/>
    </location>
</feature>
<evidence type="ECO:0000256" key="9">
    <source>
        <dbReference type="PIRSR" id="PIRSR000350-3"/>
    </source>
</evidence>
<keyword evidence="2 11" id="KW-0285">Flavoprotein</keyword>
<evidence type="ECO:0000259" key="13">
    <source>
        <dbReference type="Pfam" id="PF07992"/>
    </source>
</evidence>
<evidence type="ECO:0000256" key="1">
    <source>
        <dbReference type="ARBA" id="ARBA00007532"/>
    </source>
</evidence>
<evidence type="ECO:0000256" key="5">
    <source>
        <dbReference type="ARBA" id="ARBA00023027"/>
    </source>
</evidence>
<comment type="similarity">
    <text evidence="1 11">Belongs to the class-I pyridine nucleotide-disulfide oxidoreductase family.</text>
</comment>
<dbReference type="PRINTS" id="PR00411">
    <property type="entry name" value="PNDRDTASEI"/>
</dbReference>
<proteinExistence type="inferred from homology"/>
<dbReference type="Pfam" id="PF07992">
    <property type="entry name" value="Pyr_redox_2"/>
    <property type="match status" value="1"/>
</dbReference>
<keyword evidence="5 9" id="KW-0520">NAD</keyword>
<dbReference type="InterPro" id="IPR004099">
    <property type="entry name" value="Pyr_nucl-diS_OxRdtase_dimer"/>
</dbReference>
<dbReference type="EMBL" id="WWEQ01000008">
    <property type="protein sequence ID" value="MYM18986.1"/>
    <property type="molecule type" value="Genomic_DNA"/>
</dbReference>
<evidence type="ECO:0000259" key="12">
    <source>
        <dbReference type="Pfam" id="PF02852"/>
    </source>
</evidence>
<evidence type="ECO:0000256" key="11">
    <source>
        <dbReference type="RuleBase" id="RU003691"/>
    </source>
</evidence>
<feature type="disulfide bond" description="Redox-active" evidence="10">
    <location>
        <begin position="39"/>
        <end position="44"/>
    </location>
</feature>
<dbReference type="PANTHER" id="PTHR22912:SF217">
    <property type="entry name" value="DIHYDROLIPOYL DEHYDROGENASE"/>
    <property type="match status" value="1"/>
</dbReference>
<dbReference type="SUPFAM" id="SSF55424">
    <property type="entry name" value="FAD/NAD-linked reductases, dimerisation (C-terminal) domain"/>
    <property type="match status" value="1"/>
</dbReference>
<keyword evidence="9" id="KW-0547">Nucleotide-binding</keyword>
<dbReference type="Gene3D" id="3.30.390.30">
    <property type="match status" value="1"/>
</dbReference>
<gene>
    <name evidence="14" type="ORF">GSY69_03070</name>
</gene>
<dbReference type="GO" id="GO:0050660">
    <property type="term" value="F:flavin adenine dinucleotide binding"/>
    <property type="evidence" value="ECO:0007669"/>
    <property type="project" value="TreeGrafter"/>
</dbReference>
<dbReference type="Pfam" id="PF02852">
    <property type="entry name" value="Pyr_redox_dim"/>
    <property type="match status" value="1"/>
</dbReference>
<sequence length="488" mass="51687">MADFDVLIIGTGSGNSIVNHRFDGLRVAIAEEWHFGGTCLNVGCIPTKMFVRAADVAEDAKTAQAVDVEARYEGVEWDRLRERIFGRIDAIEADGRDYRTHRQDNVTVFAEHVAFTGPGSFATASGERFTAERVVIAAGSTPRDPQIAGIDGARIDSDGYPVHTSDSIMRLPSPPRSLIILGSGYIAMEFAHIFAGLGTEVTVVVRGPRLLGDLDEDVSAAFTKIFADSHSVRFGLEAERVEVGGPGGVSVALSPTGRVADATAQSLQADALLIATGRVPNTAALDAQAAGIDVREDGRIAVDAYQRVLAGGEPLPGAFALGDVSSPFQLKHVANHEARVVKHNLLADIAAGAPGSAPVGDLEEVNHHAVPAAVFTRPQVASVGETEAALRERGARCVAHTQPYSSTAYGWALNDETSFVKVLADPATRLILGAQIVGPEASIIIQPLIQAMAFGQRADDVAQHQYWIHPALTEVIENALLGLDFDAD</sequence>
<dbReference type="Proteomes" id="UP000469215">
    <property type="component" value="Unassembled WGS sequence"/>
</dbReference>
<dbReference type="GO" id="GO:0006103">
    <property type="term" value="P:2-oxoglutarate metabolic process"/>
    <property type="evidence" value="ECO:0007669"/>
    <property type="project" value="TreeGrafter"/>
</dbReference>
<protein>
    <submittedName>
        <fullName evidence="14">Mycothione reductase</fullName>
        <ecNumber evidence="14">1.8.1.15</ecNumber>
    </submittedName>
</protein>
<dbReference type="InterPro" id="IPR016156">
    <property type="entry name" value="FAD/NAD-linked_Rdtase_dimer_sf"/>
</dbReference>
<feature type="binding site" evidence="9">
    <location>
        <position position="323"/>
    </location>
    <ligand>
        <name>FAD</name>
        <dbReference type="ChEBI" id="CHEBI:57692"/>
    </ligand>
</feature>
<name>A0A6N9H5B7_9MICO</name>
<dbReference type="InterPro" id="IPR050151">
    <property type="entry name" value="Class-I_Pyr_Nuc-Dis_Oxidored"/>
</dbReference>
<comment type="cofactor">
    <cofactor evidence="9">
        <name>FAD</name>
        <dbReference type="ChEBI" id="CHEBI:57692"/>
    </cofactor>
    <text evidence="9">Binds 1 FAD per subunit.</text>
</comment>
<feature type="active site" description="Proton acceptor" evidence="8">
    <location>
        <position position="469"/>
    </location>
</feature>
<dbReference type="EC" id="1.8.1.15" evidence="14"/>
<dbReference type="PRINTS" id="PR00368">
    <property type="entry name" value="FADPNR"/>
</dbReference>
<dbReference type="SUPFAM" id="SSF51905">
    <property type="entry name" value="FAD/NAD(P)-binding domain"/>
    <property type="match status" value="1"/>
</dbReference>
<dbReference type="GO" id="GO:0050627">
    <property type="term" value="F:mycothione reductase [NAD(P)H] activity"/>
    <property type="evidence" value="ECO:0007669"/>
    <property type="project" value="UniProtKB-EC"/>
</dbReference>
<evidence type="ECO:0000256" key="10">
    <source>
        <dbReference type="PIRSR" id="PIRSR000350-4"/>
    </source>
</evidence>
<evidence type="ECO:0000256" key="3">
    <source>
        <dbReference type="ARBA" id="ARBA00022827"/>
    </source>
</evidence>
<dbReference type="GO" id="GO:0004148">
    <property type="term" value="F:dihydrolipoyl dehydrogenase (NADH) activity"/>
    <property type="evidence" value="ECO:0007669"/>
    <property type="project" value="TreeGrafter"/>
</dbReference>
<accession>A0A6N9H5B7</accession>
<dbReference type="PANTHER" id="PTHR22912">
    <property type="entry name" value="DISULFIDE OXIDOREDUCTASE"/>
    <property type="match status" value="1"/>
</dbReference>
<evidence type="ECO:0000256" key="4">
    <source>
        <dbReference type="ARBA" id="ARBA00023002"/>
    </source>
</evidence>
<keyword evidence="4 11" id="KW-0560">Oxidoreductase</keyword>
<keyword evidence="3 9" id="KW-0274">FAD</keyword>
<evidence type="ECO:0000256" key="2">
    <source>
        <dbReference type="ARBA" id="ARBA00022630"/>
    </source>
</evidence>
<dbReference type="InterPro" id="IPR001100">
    <property type="entry name" value="Pyr_nuc-diS_OxRdtase"/>
</dbReference>
<organism evidence="14 15">
    <name type="scientific">Brevibacterium rongguiense</name>
    <dbReference type="NCBI Taxonomy" id="2695267"/>
    <lineage>
        <taxon>Bacteria</taxon>
        <taxon>Bacillati</taxon>
        <taxon>Actinomycetota</taxon>
        <taxon>Actinomycetes</taxon>
        <taxon>Micrococcales</taxon>
        <taxon>Brevibacteriaceae</taxon>
        <taxon>Brevibacterium</taxon>
    </lineage>
</organism>
<reference evidence="14 15" key="1">
    <citation type="submission" date="2020-01" db="EMBL/GenBank/DDBJ databases">
        <authorList>
            <person name="Deng T."/>
        </authorList>
    </citation>
    <scope>NUCLEOTIDE SEQUENCE [LARGE SCALE GENOMIC DNA]</scope>
    <source>
        <strain evidence="14 15">5221</strain>
    </source>
</reference>
<dbReference type="AlphaFoldDB" id="A0A6N9H5B7"/>
<feature type="domain" description="Pyridine nucleotide-disulphide oxidoreductase dimerisation" evidence="12">
    <location>
        <begin position="370"/>
        <end position="479"/>
    </location>
</feature>
<dbReference type="InterPro" id="IPR023753">
    <property type="entry name" value="FAD/NAD-binding_dom"/>
</dbReference>
<evidence type="ECO:0000256" key="6">
    <source>
        <dbReference type="ARBA" id="ARBA00023157"/>
    </source>
</evidence>
<feature type="binding site" evidence="9">
    <location>
        <begin position="182"/>
        <end position="189"/>
    </location>
    <ligand>
        <name>NAD(+)</name>
        <dbReference type="ChEBI" id="CHEBI:57540"/>
    </ligand>
</feature>
<feature type="binding site" evidence="9">
    <location>
        <position position="48"/>
    </location>
    <ligand>
        <name>FAD</name>
        <dbReference type="ChEBI" id="CHEBI:57692"/>
    </ligand>
</feature>
<comment type="caution">
    <text evidence="14">The sequence shown here is derived from an EMBL/GenBank/DDBJ whole genome shotgun (WGS) entry which is preliminary data.</text>
</comment>
<evidence type="ECO:0000256" key="8">
    <source>
        <dbReference type="PIRSR" id="PIRSR000350-2"/>
    </source>
</evidence>
<evidence type="ECO:0000256" key="7">
    <source>
        <dbReference type="ARBA" id="ARBA00023284"/>
    </source>
</evidence>
<keyword evidence="15" id="KW-1185">Reference proteome</keyword>
<dbReference type="NCBIfam" id="NF005884">
    <property type="entry name" value="PRK07846.1"/>
    <property type="match status" value="1"/>
</dbReference>
<dbReference type="PROSITE" id="PS00076">
    <property type="entry name" value="PYRIDINE_REDOX_1"/>
    <property type="match status" value="1"/>
</dbReference>
<dbReference type="Gene3D" id="3.50.50.60">
    <property type="entry name" value="FAD/NAD(P)-binding domain"/>
    <property type="match status" value="2"/>
</dbReference>
<dbReference type="InterPro" id="IPR036188">
    <property type="entry name" value="FAD/NAD-bd_sf"/>
</dbReference>
<dbReference type="RefSeq" id="WP_160952427.1">
    <property type="nucleotide sequence ID" value="NZ_WWEQ01000008.1"/>
</dbReference>